<name>A0A5B7GX01_PORTR</name>
<dbReference type="EMBL" id="VSRR010019069">
    <property type="protein sequence ID" value="MPC61895.1"/>
    <property type="molecule type" value="Genomic_DNA"/>
</dbReference>
<organism evidence="1 2">
    <name type="scientific">Portunus trituberculatus</name>
    <name type="common">Swimming crab</name>
    <name type="synonym">Neptunus trituberculatus</name>
    <dbReference type="NCBI Taxonomy" id="210409"/>
    <lineage>
        <taxon>Eukaryota</taxon>
        <taxon>Metazoa</taxon>
        <taxon>Ecdysozoa</taxon>
        <taxon>Arthropoda</taxon>
        <taxon>Crustacea</taxon>
        <taxon>Multicrustacea</taxon>
        <taxon>Malacostraca</taxon>
        <taxon>Eumalacostraca</taxon>
        <taxon>Eucarida</taxon>
        <taxon>Decapoda</taxon>
        <taxon>Pleocyemata</taxon>
        <taxon>Brachyura</taxon>
        <taxon>Eubrachyura</taxon>
        <taxon>Portunoidea</taxon>
        <taxon>Portunidae</taxon>
        <taxon>Portuninae</taxon>
        <taxon>Portunus</taxon>
    </lineage>
</organism>
<sequence>MRVQLFRLHIGLNTTTITLLTAPSFSTHDLFRPASFLLHGYYRERWNNALKSGFPSSQTTIFEETHIENGGLMKTYIEHHIFQGGTTAGTSTLRSICALRSVLCRVASKDEDFLGSGDLVFRSCIHKSKKRVQELDKVSRLSKVLTKHIST</sequence>
<proteinExistence type="predicted"/>
<evidence type="ECO:0000313" key="1">
    <source>
        <dbReference type="EMBL" id="MPC61895.1"/>
    </source>
</evidence>
<comment type="caution">
    <text evidence="1">The sequence shown here is derived from an EMBL/GenBank/DDBJ whole genome shotgun (WGS) entry which is preliminary data.</text>
</comment>
<dbReference type="Proteomes" id="UP000324222">
    <property type="component" value="Unassembled WGS sequence"/>
</dbReference>
<accession>A0A5B7GX01</accession>
<gene>
    <name evidence="1" type="ORF">E2C01_055972</name>
</gene>
<keyword evidence="2" id="KW-1185">Reference proteome</keyword>
<protein>
    <submittedName>
        <fullName evidence="1">Uncharacterized protein</fullName>
    </submittedName>
</protein>
<evidence type="ECO:0000313" key="2">
    <source>
        <dbReference type="Proteomes" id="UP000324222"/>
    </source>
</evidence>
<dbReference type="AlphaFoldDB" id="A0A5B7GX01"/>
<reference evidence="1 2" key="1">
    <citation type="submission" date="2019-05" db="EMBL/GenBank/DDBJ databases">
        <title>Another draft genome of Portunus trituberculatus and its Hox gene families provides insights of decapod evolution.</title>
        <authorList>
            <person name="Jeong J.-H."/>
            <person name="Song I."/>
            <person name="Kim S."/>
            <person name="Choi T."/>
            <person name="Kim D."/>
            <person name="Ryu S."/>
            <person name="Kim W."/>
        </authorList>
    </citation>
    <scope>NUCLEOTIDE SEQUENCE [LARGE SCALE GENOMIC DNA]</scope>
    <source>
        <tissue evidence="1">Muscle</tissue>
    </source>
</reference>